<organism evidence="2 3">
    <name type="scientific">Panicum hallii var. hallii</name>
    <dbReference type="NCBI Taxonomy" id="1504633"/>
    <lineage>
        <taxon>Eukaryota</taxon>
        <taxon>Viridiplantae</taxon>
        <taxon>Streptophyta</taxon>
        <taxon>Embryophyta</taxon>
        <taxon>Tracheophyta</taxon>
        <taxon>Spermatophyta</taxon>
        <taxon>Magnoliopsida</taxon>
        <taxon>Liliopsida</taxon>
        <taxon>Poales</taxon>
        <taxon>Poaceae</taxon>
        <taxon>PACMAD clade</taxon>
        <taxon>Panicoideae</taxon>
        <taxon>Panicodae</taxon>
        <taxon>Paniceae</taxon>
        <taxon>Panicinae</taxon>
        <taxon>Panicum</taxon>
        <taxon>Panicum sect. Panicum</taxon>
    </lineage>
</organism>
<dbReference type="Gramene" id="PUZ58951">
    <property type="protein sequence ID" value="PUZ58951"/>
    <property type="gene ID" value="GQ55_4G003400"/>
</dbReference>
<evidence type="ECO:0000313" key="2">
    <source>
        <dbReference type="EMBL" id="PUZ58951.1"/>
    </source>
</evidence>
<evidence type="ECO:0000256" key="1">
    <source>
        <dbReference type="SAM" id="MobiDB-lite"/>
    </source>
</evidence>
<gene>
    <name evidence="2" type="ORF">GQ55_4G003400</name>
</gene>
<accession>A0A2T7DTP7</accession>
<reference evidence="2 3" key="1">
    <citation type="submission" date="2018-04" db="EMBL/GenBank/DDBJ databases">
        <title>WGS assembly of Panicum hallii var. hallii HAL2.</title>
        <authorList>
            <person name="Lovell J."/>
            <person name="Jenkins J."/>
            <person name="Lowry D."/>
            <person name="Mamidi S."/>
            <person name="Sreedasyam A."/>
            <person name="Weng X."/>
            <person name="Barry K."/>
            <person name="Bonette J."/>
            <person name="Campitelli B."/>
            <person name="Daum C."/>
            <person name="Gordon S."/>
            <person name="Gould B."/>
            <person name="Lipzen A."/>
            <person name="MacQueen A."/>
            <person name="Palacio-Mejia J."/>
            <person name="Plott C."/>
            <person name="Shakirov E."/>
            <person name="Shu S."/>
            <person name="Yoshinaga Y."/>
            <person name="Zane M."/>
            <person name="Rokhsar D."/>
            <person name="Grimwood J."/>
            <person name="Schmutz J."/>
            <person name="Juenger T."/>
        </authorList>
    </citation>
    <scope>NUCLEOTIDE SEQUENCE [LARGE SCALE GENOMIC DNA]</scope>
    <source>
        <strain evidence="3">cv. HAL2</strain>
    </source>
</reference>
<dbReference type="Proteomes" id="UP000244336">
    <property type="component" value="Chromosome 4"/>
</dbReference>
<feature type="region of interest" description="Disordered" evidence="1">
    <location>
        <begin position="75"/>
        <end position="98"/>
    </location>
</feature>
<name>A0A2T7DTP7_9POAL</name>
<dbReference type="EMBL" id="CM009752">
    <property type="protein sequence ID" value="PUZ58951.1"/>
    <property type="molecule type" value="Genomic_DNA"/>
</dbReference>
<keyword evidence="3" id="KW-1185">Reference proteome</keyword>
<protein>
    <submittedName>
        <fullName evidence="2">Uncharacterized protein</fullName>
    </submittedName>
</protein>
<dbReference type="AlphaFoldDB" id="A0A2T7DTP7"/>
<evidence type="ECO:0000313" key="3">
    <source>
        <dbReference type="Proteomes" id="UP000244336"/>
    </source>
</evidence>
<sequence>MLFATFCMLYHYLSPRIQINVIWMPGIHTFYKVAMLIVSNKARFHPKNSSDLSMDNMQLKISQNKLPCTTAVVEVKNSKSRNQNRKTTLQAKQRTPST</sequence>
<feature type="compositionally biased region" description="Polar residues" evidence="1">
    <location>
        <begin position="85"/>
        <end position="98"/>
    </location>
</feature>
<proteinExistence type="predicted"/>